<dbReference type="AlphaFoldDB" id="A0A0M4EDW7"/>
<evidence type="ECO:0000313" key="3">
    <source>
        <dbReference type="Proteomes" id="UP000494163"/>
    </source>
</evidence>
<evidence type="ECO:0000256" key="1">
    <source>
        <dbReference type="SAM" id="MobiDB-lite"/>
    </source>
</evidence>
<organism evidence="2 3">
    <name type="scientific">Drosophila busckii</name>
    <name type="common">Fruit fly</name>
    <dbReference type="NCBI Taxonomy" id="30019"/>
    <lineage>
        <taxon>Eukaryota</taxon>
        <taxon>Metazoa</taxon>
        <taxon>Ecdysozoa</taxon>
        <taxon>Arthropoda</taxon>
        <taxon>Hexapoda</taxon>
        <taxon>Insecta</taxon>
        <taxon>Pterygota</taxon>
        <taxon>Neoptera</taxon>
        <taxon>Endopterygota</taxon>
        <taxon>Diptera</taxon>
        <taxon>Brachycera</taxon>
        <taxon>Muscomorpha</taxon>
        <taxon>Ephydroidea</taxon>
        <taxon>Drosophilidae</taxon>
        <taxon>Drosophila</taxon>
    </lineage>
</organism>
<feature type="non-terminal residue" evidence="2">
    <location>
        <position position="1"/>
    </location>
</feature>
<feature type="compositionally biased region" description="Acidic residues" evidence="1">
    <location>
        <begin position="35"/>
        <end position="44"/>
    </location>
</feature>
<dbReference type="OMA" id="CIERWEH"/>
<feature type="non-terminal residue" evidence="2">
    <location>
        <position position="242"/>
    </location>
</feature>
<dbReference type="Proteomes" id="UP000494163">
    <property type="component" value="Chromosome 2R"/>
</dbReference>
<dbReference type="EMBL" id="CP012524">
    <property type="protein sequence ID" value="ALC41251.1"/>
    <property type="molecule type" value="Genomic_DNA"/>
</dbReference>
<sequence>LGKWYVGECRAPGLPGALEQSEEESEIISASDGTELPDEEQETEPDLQLAYDELESIKQQLKLLRSKVISTPADPCEQEVPLPLENTDFLTPQQQKLLQLRRSNCVLRCQLQKQAQHLYATRNEIKTLQTMRCRLHEQLQQMAKQLQQFDQFKLKAVHQFGLCIERNEQIKASKMDAKDFMDTMEASTKHNEGSTNAIVPLHCHEKLRSTLFVELIRMRIFLHTLFANMLDDWELYKRRMKL</sequence>
<dbReference type="OrthoDB" id="7864818at2759"/>
<feature type="region of interest" description="Disordered" evidence="1">
    <location>
        <begin position="11"/>
        <end position="44"/>
    </location>
</feature>
<gene>
    <name evidence="2" type="ORF">Dbus_chr2Rg830</name>
</gene>
<dbReference type="InterPro" id="IPR031883">
    <property type="entry name" value="DUF4763"/>
</dbReference>
<proteinExistence type="predicted"/>
<dbReference type="Pfam" id="PF15960">
    <property type="entry name" value="DUF4763"/>
    <property type="match status" value="1"/>
</dbReference>
<keyword evidence="3" id="KW-1185">Reference proteome</keyword>
<accession>A0A0M4EDW7</accession>
<protein>
    <submittedName>
        <fullName evidence="2">CG12831</fullName>
    </submittedName>
</protein>
<name>A0A0M4EDW7_DROBS</name>
<evidence type="ECO:0000313" key="2">
    <source>
        <dbReference type="EMBL" id="ALC41251.1"/>
    </source>
</evidence>
<reference evidence="2 3" key="1">
    <citation type="submission" date="2015-08" db="EMBL/GenBank/DDBJ databases">
        <title>Ancestral chromatin configuration constrains chromatin evolution on differentiating sex chromosomes in Drosophila.</title>
        <authorList>
            <person name="Zhou Q."/>
            <person name="Bachtrog D."/>
        </authorList>
    </citation>
    <scope>NUCLEOTIDE SEQUENCE [LARGE SCALE GENOMIC DNA]</scope>
    <source>
        <tissue evidence="2">Whole larvae</tissue>
    </source>
</reference>